<evidence type="ECO:0000313" key="7">
    <source>
        <dbReference type="EMBL" id="RFU27343.1"/>
    </source>
</evidence>
<sequence>MGFKFTRPRINSPYWQNVLMGSIVGASAGLYGAINLLGAGGGKPNSASTAQVVNATLCSVWFFSANFGGTVLNNIGPAITVCLGVIGYILYVGSLFYFDQTGKEGFPIFAGVAVGISAGFLYVSMGYIAMSYSEENNRGRYIAMVNNLTATGIAIGGIIPLIINRDQQTTAGVPTAVYVIFMVIEGVAACVAYFLLPPNKVIRDDGAAISVAKSRGFVEELRANLEIFRDWKLLIMIPAFLPSECFLVYGGSVNAYHNNLRTRSLLSFIAPVLQIPASIGLRMILDHEKWKRRTRALLAIFIVGVPMTGSWIWEIVRVRNFDRSNPPLVPMDWSDDGFVAIFFAFMLNWVSNSLWQIIIYYFLGAMTNSPPKAANYAGVYRGFLAAGEAICFGVDSLAVPYIKEAGVLFAFYSTGILVFLYLALFQIEDTKYFTEAEVIIPKHVLAEHNVKDPSQDPESADQKTPEISEMTVPEKGTA</sequence>
<reference evidence="7 8" key="1">
    <citation type="submission" date="2018-05" db="EMBL/GenBank/DDBJ databases">
        <title>Draft genome sequence of Scytalidium lignicola DSM 105466, a ubiquitous saprotrophic fungus.</title>
        <authorList>
            <person name="Buettner E."/>
            <person name="Gebauer A.M."/>
            <person name="Hofrichter M."/>
            <person name="Liers C."/>
            <person name="Kellner H."/>
        </authorList>
    </citation>
    <scope>NUCLEOTIDE SEQUENCE [LARGE SCALE GENOMIC DNA]</scope>
    <source>
        <strain evidence="7 8">DSM 105466</strain>
    </source>
</reference>
<keyword evidence="2 6" id="KW-0812">Transmembrane</keyword>
<dbReference type="OrthoDB" id="196103at2759"/>
<feature type="transmembrane region" description="Helical" evidence="6">
    <location>
        <begin position="297"/>
        <end position="318"/>
    </location>
</feature>
<dbReference type="Gene3D" id="1.20.1250.20">
    <property type="entry name" value="MFS general substrate transporter like domains"/>
    <property type="match status" value="1"/>
</dbReference>
<dbReference type="EMBL" id="NCSJ02000211">
    <property type="protein sequence ID" value="RFU27343.1"/>
    <property type="molecule type" value="Genomic_DNA"/>
</dbReference>
<feature type="transmembrane region" description="Helical" evidence="6">
    <location>
        <begin position="408"/>
        <end position="425"/>
    </location>
</feature>
<feature type="compositionally biased region" description="Basic and acidic residues" evidence="5">
    <location>
        <begin position="450"/>
        <end position="466"/>
    </location>
</feature>
<evidence type="ECO:0000256" key="4">
    <source>
        <dbReference type="ARBA" id="ARBA00023136"/>
    </source>
</evidence>
<feature type="transmembrane region" description="Helical" evidence="6">
    <location>
        <begin position="108"/>
        <end position="129"/>
    </location>
</feature>
<comment type="subcellular location">
    <subcellularLocation>
        <location evidence="1">Membrane</location>
        <topology evidence="1">Multi-pass membrane protein</topology>
    </subcellularLocation>
</comment>
<gene>
    <name evidence="7" type="ORF">B7463_g9003</name>
</gene>
<evidence type="ECO:0000256" key="5">
    <source>
        <dbReference type="SAM" id="MobiDB-lite"/>
    </source>
</evidence>
<dbReference type="InterPro" id="IPR036259">
    <property type="entry name" value="MFS_trans_sf"/>
</dbReference>
<feature type="transmembrane region" description="Helical" evidence="6">
    <location>
        <begin position="46"/>
        <end position="63"/>
    </location>
</feature>
<feature type="transmembrane region" description="Helical" evidence="6">
    <location>
        <begin position="175"/>
        <end position="196"/>
    </location>
</feature>
<dbReference type="AlphaFoldDB" id="A0A3E2H2V5"/>
<feature type="transmembrane region" description="Helical" evidence="6">
    <location>
        <begin position="14"/>
        <end position="34"/>
    </location>
</feature>
<dbReference type="InterPro" id="IPR010291">
    <property type="entry name" value="Ion_channel_UNC-93"/>
</dbReference>
<dbReference type="GO" id="GO:0016020">
    <property type="term" value="C:membrane"/>
    <property type="evidence" value="ECO:0007669"/>
    <property type="project" value="UniProtKB-SubCell"/>
</dbReference>
<keyword evidence="8" id="KW-1185">Reference proteome</keyword>
<evidence type="ECO:0000256" key="2">
    <source>
        <dbReference type="ARBA" id="ARBA00022692"/>
    </source>
</evidence>
<evidence type="ECO:0000256" key="6">
    <source>
        <dbReference type="SAM" id="Phobius"/>
    </source>
</evidence>
<evidence type="ECO:0008006" key="9">
    <source>
        <dbReference type="Google" id="ProtNLM"/>
    </source>
</evidence>
<feature type="region of interest" description="Disordered" evidence="5">
    <location>
        <begin position="450"/>
        <end position="478"/>
    </location>
</feature>
<keyword evidence="3 6" id="KW-1133">Transmembrane helix</keyword>
<dbReference type="Proteomes" id="UP000258309">
    <property type="component" value="Unassembled WGS sequence"/>
</dbReference>
<feature type="non-terminal residue" evidence="7">
    <location>
        <position position="1"/>
    </location>
</feature>
<evidence type="ECO:0000256" key="1">
    <source>
        <dbReference type="ARBA" id="ARBA00004141"/>
    </source>
</evidence>
<protein>
    <recommendedName>
        <fullName evidence="9">Major facilitator superfamily (MFS) profile domain-containing protein</fullName>
    </recommendedName>
</protein>
<evidence type="ECO:0000313" key="8">
    <source>
        <dbReference type="Proteomes" id="UP000258309"/>
    </source>
</evidence>
<dbReference type="InterPro" id="IPR051617">
    <property type="entry name" value="UNC-93-like_regulator"/>
</dbReference>
<feature type="non-terminal residue" evidence="7">
    <location>
        <position position="478"/>
    </location>
</feature>
<feature type="transmembrane region" description="Helical" evidence="6">
    <location>
        <begin position="383"/>
        <end position="402"/>
    </location>
</feature>
<dbReference type="PANTHER" id="PTHR23294:SF59">
    <property type="entry name" value="UNC93-LIKE PROTEIN C922.05C"/>
    <property type="match status" value="1"/>
</dbReference>
<feature type="transmembrane region" description="Helical" evidence="6">
    <location>
        <begin position="141"/>
        <end position="163"/>
    </location>
</feature>
<accession>A0A3E2H2V5</accession>
<dbReference type="Pfam" id="PF05978">
    <property type="entry name" value="UNC-93"/>
    <property type="match status" value="1"/>
</dbReference>
<comment type="caution">
    <text evidence="7">The sequence shown here is derived from an EMBL/GenBank/DDBJ whole genome shotgun (WGS) entry which is preliminary data.</text>
</comment>
<evidence type="ECO:0000256" key="3">
    <source>
        <dbReference type="ARBA" id="ARBA00022989"/>
    </source>
</evidence>
<dbReference type="PANTHER" id="PTHR23294">
    <property type="entry name" value="ET TRANSLATION PRODUCT-RELATED"/>
    <property type="match status" value="1"/>
</dbReference>
<feature type="transmembrane region" description="Helical" evidence="6">
    <location>
        <begin position="231"/>
        <end position="252"/>
    </location>
</feature>
<dbReference type="SUPFAM" id="SSF103473">
    <property type="entry name" value="MFS general substrate transporter"/>
    <property type="match status" value="1"/>
</dbReference>
<organism evidence="7 8">
    <name type="scientific">Scytalidium lignicola</name>
    <name type="common">Hyphomycete</name>
    <dbReference type="NCBI Taxonomy" id="5539"/>
    <lineage>
        <taxon>Eukaryota</taxon>
        <taxon>Fungi</taxon>
        <taxon>Dikarya</taxon>
        <taxon>Ascomycota</taxon>
        <taxon>Pezizomycotina</taxon>
        <taxon>Leotiomycetes</taxon>
        <taxon>Leotiomycetes incertae sedis</taxon>
        <taxon>Scytalidium</taxon>
    </lineage>
</organism>
<feature type="transmembrane region" description="Helical" evidence="6">
    <location>
        <begin position="338"/>
        <end position="363"/>
    </location>
</feature>
<feature type="transmembrane region" description="Helical" evidence="6">
    <location>
        <begin position="264"/>
        <end position="285"/>
    </location>
</feature>
<name>A0A3E2H2V5_SCYLI</name>
<feature type="transmembrane region" description="Helical" evidence="6">
    <location>
        <begin position="75"/>
        <end position="96"/>
    </location>
</feature>
<keyword evidence="4 6" id="KW-0472">Membrane</keyword>
<proteinExistence type="predicted"/>